<name>A0A411YC36_9ACTN</name>
<dbReference type="InterPro" id="IPR045569">
    <property type="entry name" value="Metalloprtase-TldD/E_C"/>
</dbReference>
<dbReference type="OrthoDB" id="9763230at2"/>
<dbReference type="GO" id="GO:0006508">
    <property type="term" value="P:proteolysis"/>
    <property type="evidence" value="ECO:0007669"/>
    <property type="project" value="InterPro"/>
</dbReference>
<dbReference type="GO" id="GO:0008237">
    <property type="term" value="F:metallopeptidase activity"/>
    <property type="evidence" value="ECO:0007669"/>
    <property type="project" value="InterPro"/>
</dbReference>
<dbReference type="KEGG" id="erz:ER308_03855"/>
<dbReference type="SUPFAM" id="SSF111283">
    <property type="entry name" value="Putative modulator of DNA gyrase, PmbA/TldD"/>
    <property type="match status" value="1"/>
</dbReference>
<evidence type="ECO:0000259" key="2">
    <source>
        <dbReference type="Pfam" id="PF01523"/>
    </source>
</evidence>
<dbReference type="Pfam" id="PF19289">
    <property type="entry name" value="PmbA_TldD_3rd"/>
    <property type="match status" value="1"/>
</dbReference>
<dbReference type="PANTHER" id="PTHR43666:SF1">
    <property type="entry name" value="CONSERVED PROTEIN"/>
    <property type="match status" value="1"/>
</dbReference>
<feature type="domain" description="Metalloprotease TldD/E C-terminal" evidence="3">
    <location>
        <begin position="228"/>
        <end position="452"/>
    </location>
</feature>
<dbReference type="InterPro" id="IPR036059">
    <property type="entry name" value="TldD/PmbA_sf"/>
</dbReference>
<dbReference type="EMBL" id="CP036402">
    <property type="protein sequence ID" value="QBI18769.1"/>
    <property type="molecule type" value="Genomic_DNA"/>
</dbReference>
<accession>A0A411YC36</accession>
<gene>
    <name evidence="4" type="ORF">ER308_03855</name>
</gene>
<evidence type="ECO:0000313" key="4">
    <source>
        <dbReference type="EMBL" id="QBI18769.1"/>
    </source>
</evidence>
<reference evidence="4 5" key="1">
    <citation type="submission" date="2019-01" db="EMBL/GenBank/DDBJ databases">
        <title>Egibacter rhizosphaerae EGI 80759T.</title>
        <authorList>
            <person name="Chen D.-D."/>
            <person name="Tian Y."/>
            <person name="Jiao J.-Y."/>
            <person name="Zhang X.-T."/>
            <person name="Zhang Y.-G."/>
            <person name="Zhang Y."/>
            <person name="Xiao M."/>
            <person name="Shu W.-S."/>
            <person name="Li W.-J."/>
        </authorList>
    </citation>
    <scope>NUCLEOTIDE SEQUENCE [LARGE SCALE GENOMIC DNA]</scope>
    <source>
        <strain evidence="4 5">EGI 80759</strain>
    </source>
</reference>
<organism evidence="4 5">
    <name type="scientific">Egibacter rhizosphaerae</name>
    <dbReference type="NCBI Taxonomy" id="1670831"/>
    <lineage>
        <taxon>Bacteria</taxon>
        <taxon>Bacillati</taxon>
        <taxon>Actinomycetota</taxon>
        <taxon>Nitriliruptoria</taxon>
        <taxon>Egibacterales</taxon>
        <taxon>Egibacteraceae</taxon>
        <taxon>Egibacter</taxon>
    </lineage>
</organism>
<sequence length="456" mass="47120">MDTDTTALERLADDVVTLVAERGAAAAPHAEVEANVGVVRNRHGLTRFANSFVHQHVGEDTVTVSITLAVDGRTTTTSTTSTDRPSLSEAIDAAIASAGQQPVDPHWPGATPPTDVPASAHFDPDTAAGEPTGRAERVRAFVDAGPELDAAGYVDTEATWAAFASTAEHRAADASTRATLDGIHQTARSAGSAHQTSIRSSDLDGATAGALAAELARDSAEFEDVEPGAFDVVLGPEAVAAMLTFLGVYGFNAKTHLEGGSFAELGEAQFDPSVTILDDPEDPRAVGLGFDAEGSPRRRVALVEGGVTRAVVHDRRTAKRADTVSTGGAIPGGETFGAVPLNVRMLGGQASPQDLVASVERGLLITSFHYVRVLEPKTQLATGLTRNGTFRIEDGKVAGAVGNLRFTESFLDALGSGRVLGVGNDDRLADGGLVTGMVTCPSLRLRSFTFTGGAGG</sequence>
<dbReference type="RefSeq" id="WP_131153766.1">
    <property type="nucleotide sequence ID" value="NZ_CP036402.1"/>
</dbReference>
<dbReference type="Pfam" id="PF01523">
    <property type="entry name" value="PmbA_TldD_1st"/>
    <property type="match status" value="1"/>
</dbReference>
<dbReference type="PANTHER" id="PTHR43666">
    <property type="entry name" value="TLDD PROTEIN"/>
    <property type="match status" value="1"/>
</dbReference>
<protein>
    <submittedName>
        <fullName evidence="4">TldD/PmbA family protein</fullName>
    </submittedName>
</protein>
<dbReference type="InterPro" id="IPR035068">
    <property type="entry name" value="TldD/PmbA_N"/>
</dbReference>
<evidence type="ECO:0000313" key="5">
    <source>
        <dbReference type="Proteomes" id="UP000291469"/>
    </source>
</evidence>
<evidence type="ECO:0000259" key="3">
    <source>
        <dbReference type="Pfam" id="PF19289"/>
    </source>
</evidence>
<dbReference type="Proteomes" id="UP000291469">
    <property type="component" value="Chromosome"/>
</dbReference>
<keyword evidence="5" id="KW-1185">Reference proteome</keyword>
<comment type="similarity">
    <text evidence="1">Belongs to the peptidase U62 family.</text>
</comment>
<evidence type="ECO:0000256" key="1">
    <source>
        <dbReference type="ARBA" id="ARBA00005836"/>
    </source>
</evidence>
<dbReference type="AlphaFoldDB" id="A0A411YC36"/>
<dbReference type="InterPro" id="IPR002510">
    <property type="entry name" value="Metalloprtase-TldD/E_N"/>
</dbReference>
<dbReference type="Gene3D" id="3.30.2290.10">
    <property type="entry name" value="PmbA/TldD superfamily"/>
    <property type="match status" value="1"/>
</dbReference>
<feature type="domain" description="Metalloprotease TldD/E N-terminal" evidence="2">
    <location>
        <begin position="38"/>
        <end position="98"/>
    </location>
</feature>
<proteinExistence type="inferred from homology"/>